<keyword evidence="2" id="KW-1133">Transmembrane helix</keyword>
<feature type="transmembrane region" description="Helical" evidence="2">
    <location>
        <begin position="53"/>
        <end position="82"/>
    </location>
</feature>
<dbReference type="OrthoDB" id="3062801at2759"/>
<feature type="region of interest" description="Disordered" evidence="1">
    <location>
        <begin position="15"/>
        <end position="40"/>
    </location>
</feature>
<name>A0A409X3D3_PSICY</name>
<keyword evidence="2" id="KW-0812">Transmembrane</keyword>
<evidence type="ECO:0000256" key="1">
    <source>
        <dbReference type="SAM" id="MobiDB-lite"/>
    </source>
</evidence>
<protein>
    <submittedName>
        <fullName evidence="3">Uncharacterized protein</fullName>
    </submittedName>
</protein>
<dbReference type="InParanoid" id="A0A409X3D3"/>
<keyword evidence="2" id="KW-0472">Membrane</keyword>
<dbReference type="STRING" id="93625.A0A409X3D3"/>
<evidence type="ECO:0000313" key="3">
    <source>
        <dbReference type="EMBL" id="PPQ85254.1"/>
    </source>
</evidence>
<keyword evidence="4" id="KW-1185">Reference proteome</keyword>
<accession>A0A409X3D3</accession>
<sequence length="93" mass="10816">MFNVNLGSTLISHPHHAITREREREREERSGHQTHSGAVVETKKTRAKVVVRWNVWVMLAMPVVWLAWSIILYITCIMTFVWRTSSSTGGYEF</sequence>
<gene>
    <name evidence="3" type="ORF">CVT25_010025</name>
</gene>
<organism evidence="3 4">
    <name type="scientific">Psilocybe cyanescens</name>
    <dbReference type="NCBI Taxonomy" id="93625"/>
    <lineage>
        <taxon>Eukaryota</taxon>
        <taxon>Fungi</taxon>
        <taxon>Dikarya</taxon>
        <taxon>Basidiomycota</taxon>
        <taxon>Agaricomycotina</taxon>
        <taxon>Agaricomycetes</taxon>
        <taxon>Agaricomycetidae</taxon>
        <taxon>Agaricales</taxon>
        <taxon>Agaricineae</taxon>
        <taxon>Strophariaceae</taxon>
        <taxon>Psilocybe</taxon>
    </lineage>
</organism>
<proteinExistence type="predicted"/>
<dbReference type="EMBL" id="NHYD01002737">
    <property type="protein sequence ID" value="PPQ85254.1"/>
    <property type="molecule type" value="Genomic_DNA"/>
</dbReference>
<comment type="caution">
    <text evidence="3">The sequence shown here is derived from an EMBL/GenBank/DDBJ whole genome shotgun (WGS) entry which is preliminary data.</text>
</comment>
<feature type="compositionally biased region" description="Basic and acidic residues" evidence="1">
    <location>
        <begin position="18"/>
        <end position="31"/>
    </location>
</feature>
<evidence type="ECO:0000256" key="2">
    <source>
        <dbReference type="SAM" id="Phobius"/>
    </source>
</evidence>
<reference evidence="3 4" key="1">
    <citation type="journal article" date="2018" name="Evol. Lett.">
        <title>Horizontal gene cluster transfer increased hallucinogenic mushroom diversity.</title>
        <authorList>
            <person name="Reynolds H.T."/>
            <person name="Vijayakumar V."/>
            <person name="Gluck-Thaler E."/>
            <person name="Korotkin H.B."/>
            <person name="Matheny P.B."/>
            <person name="Slot J.C."/>
        </authorList>
    </citation>
    <scope>NUCLEOTIDE SEQUENCE [LARGE SCALE GENOMIC DNA]</scope>
    <source>
        <strain evidence="3 4">2631</strain>
    </source>
</reference>
<dbReference type="AlphaFoldDB" id="A0A409X3D3"/>
<dbReference type="Proteomes" id="UP000283269">
    <property type="component" value="Unassembled WGS sequence"/>
</dbReference>
<evidence type="ECO:0000313" key="4">
    <source>
        <dbReference type="Proteomes" id="UP000283269"/>
    </source>
</evidence>